<dbReference type="GO" id="GO:0015629">
    <property type="term" value="C:actin cytoskeleton"/>
    <property type="evidence" value="ECO:0007669"/>
    <property type="project" value="TreeGrafter"/>
</dbReference>
<dbReference type="GO" id="GO:0051015">
    <property type="term" value="F:actin filament binding"/>
    <property type="evidence" value="ECO:0007669"/>
    <property type="project" value="InterPro"/>
</dbReference>
<accession>A0AAV7JEX8</accession>
<dbReference type="CDD" id="cd11292">
    <property type="entry name" value="gelsolin_S3_like"/>
    <property type="match status" value="1"/>
</dbReference>
<name>A0AAV7JEX8_9METZ</name>
<dbReference type="InterPro" id="IPR029006">
    <property type="entry name" value="ADF-H/Gelsolin-like_dom_sf"/>
</dbReference>
<proteinExistence type="inferred from homology"/>
<reference evidence="6 7" key="1">
    <citation type="journal article" date="2023" name="BMC Biol.">
        <title>The compact genome of the sponge Oopsacas minuta (Hexactinellida) is lacking key metazoan core genes.</title>
        <authorList>
            <person name="Santini S."/>
            <person name="Schenkelaars Q."/>
            <person name="Jourda C."/>
            <person name="Duchesne M."/>
            <person name="Belahbib H."/>
            <person name="Rocher C."/>
            <person name="Selva M."/>
            <person name="Riesgo A."/>
            <person name="Vervoort M."/>
            <person name="Leys S.P."/>
            <person name="Kodjabachian L."/>
            <person name="Le Bivic A."/>
            <person name="Borchiellini C."/>
            <person name="Claverie J.M."/>
            <person name="Renard E."/>
        </authorList>
    </citation>
    <scope>NUCLEOTIDE SEQUENCE [LARGE SCALE GENOMIC DNA]</scope>
    <source>
        <strain evidence="6">SPO-2</strain>
    </source>
</reference>
<dbReference type="InterPro" id="IPR007123">
    <property type="entry name" value="Gelsolin-like_dom"/>
</dbReference>
<gene>
    <name evidence="6" type="ORF">LOD99_8848</name>
</gene>
<dbReference type="GO" id="GO:0051693">
    <property type="term" value="P:actin filament capping"/>
    <property type="evidence" value="ECO:0007669"/>
    <property type="project" value="UniProtKB-KW"/>
</dbReference>
<evidence type="ECO:0000256" key="4">
    <source>
        <dbReference type="ARBA" id="ARBA00023203"/>
    </source>
</evidence>
<keyword evidence="3" id="KW-0677">Repeat</keyword>
<dbReference type="AlphaFoldDB" id="A0AAV7JEX8"/>
<dbReference type="Gene3D" id="3.40.20.10">
    <property type="entry name" value="Severin"/>
    <property type="match status" value="3"/>
</dbReference>
<organism evidence="6 7">
    <name type="scientific">Oopsacas minuta</name>
    <dbReference type="NCBI Taxonomy" id="111878"/>
    <lineage>
        <taxon>Eukaryota</taxon>
        <taxon>Metazoa</taxon>
        <taxon>Porifera</taxon>
        <taxon>Hexactinellida</taxon>
        <taxon>Hexasterophora</taxon>
        <taxon>Lyssacinosida</taxon>
        <taxon>Leucopsacidae</taxon>
        <taxon>Oopsacas</taxon>
    </lineage>
</organism>
<dbReference type="SMART" id="SM00262">
    <property type="entry name" value="GEL"/>
    <property type="match status" value="3"/>
</dbReference>
<dbReference type="GO" id="GO:0005737">
    <property type="term" value="C:cytoplasm"/>
    <property type="evidence" value="ECO:0007669"/>
    <property type="project" value="TreeGrafter"/>
</dbReference>
<dbReference type="GO" id="GO:0008154">
    <property type="term" value="P:actin polymerization or depolymerization"/>
    <property type="evidence" value="ECO:0007669"/>
    <property type="project" value="TreeGrafter"/>
</dbReference>
<sequence>MAGLVKGKEYDWKDSNMALVGTDADRSVKKAAAETEPAWKGAGTKVGMQVWRIVKFKVTHWPKEDYGKFYEGDSYILMNTYKEPDSDALNFDLHFWIGKESTQDEYGTAAYKTVELDTLLDDKPIQHREVQSYESDLFNSYFKELTIMKGGADTGFRHVEPKNYRIRLLHFHGEKKRITVKEVPAKKAALDSTDVFILDKGLTLFQWNGKTCNKDEKFKAVQYLQTIKSERGKATVETLDELDCPKSHEFYTSLSDDPLEEGDLDEKKEKLTVAFAAQLYKLSDASGQMEFTMVSEGKLSRDMLDPNDVFILDNGKMCFVWIGNGTTFAERSNAMPYAHNYLMKSDHPLIPVTCVKQGKETANFFQNF</sequence>
<dbReference type="CDD" id="cd11290">
    <property type="entry name" value="gelsolin_S1_like"/>
    <property type="match status" value="1"/>
</dbReference>
<evidence type="ECO:0000256" key="1">
    <source>
        <dbReference type="ARBA" id="ARBA00008418"/>
    </source>
</evidence>
<evidence type="ECO:0000256" key="2">
    <source>
        <dbReference type="ARBA" id="ARBA00022467"/>
    </source>
</evidence>
<comment type="similarity">
    <text evidence="1">Belongs to the villin/gelsolin family.</text>
</comment>
<feature type="domain" description="Gelsolin-like" evidence="5">
    <location>
        <begin position="291"/>
        <end position="364"/>
    </location>
</feature>
<dbReference type="InterPro" id="IPR007122">
    <property type="entry name" value="Villin/Gelsolin"/>
</dbReference>
<evidence type="ECO:0000313" key="7">
    <source>
        <dbReference type="Proteomes" id="UP001165289"/>
    </source>
</evidence>
<dbReference type="FunFam" id="3.40.20.10:FF:000043">
    <property type="entry name" value="macrophage-capping protein-like isoform X2"/>
    <property type="match status" value="1"/>
</dbReference>
<feature type="domain" description="Gelsolin-like" evidence="5">
    <location>
        <begin position="179"/>
        <end position="234"/>
    </location>
</feature>
<keyword evidence="2" id="KW-0117">Actin capping</keyword>
<dbReference type="SUPFAM" id="SSF55753">
    <property type="entry name" value="Actin depolymerizing proteins"/>
    <property type="match status" value="3"/>
</dbReference>
<keyword evidence="7" id="KW-1185">Reference proteome</keyword>
<protein>
    <submittedName>
        <fullName evidence="6">Gelsolin</fullName>
    </submittedName>
</protein>
<dbReference type="PANTHER" id="PTHR11977">
    <property type="entry name" value="VILLIN"/>
    <property type="match status" value="1"/>
</dbReference>
<dbReference type="Pfam" id="PF00626">
    <property type="entry name" value="Gelsolin"/>
    <property type="match status" value="3"/>
</dbReference>
<dbReference type="EMBL" id="JAKMXF010000345">
    <property type="protein sequence ID" value="KAI6647111.1"/>
    <property type="molecule type" value="Genomic_DNA"/>
</dbReference>
<dbReference type="PRINTS" id="PR00597">
    <property type="entry name" value="GELSOLIN"/>
</dbReference>
<evidence type="ECO:0000256" key="3">
    <source>
        <dbReference type="ARBA" id="ARBA00022737"/>
    </source>
</evidence>
<comment type="caution">
    <text evidence="6">The sequence shown here is derived from an EMBL/GenBank/DDBJ whole genome shotgun (WGS) entry which is preliminary data.</text>
</comment>
<keyword evidence="4" id="KW-0009">Actin-binding</keyword>
<dbReference type="CDD" id="cd11289">
    <property type="entry name" value="gelsolin_S2_like"/>
    <property type="match status" value="1"/>
</dbReference>
<feature type="domain" description="Gelsolin-like" evidence="5">
    <location>
        <begin position="63"/>
        <end position="138"/>
    </location>
</feature>
<dbReference type="PANTHER" id="PTHR11977:SF130">
    <property type="entry name" value="SEVERIN"/>
    <property type="match status" value="1"/>
</dbReference>
<evidence type="ECO:0000259" key="5">
    <source>
        <dbReference type="Pfam" id="PF00626"/>
    </source>
</evidence>
<dbReference type="Proteomes" id="UP001165289">
    <property type="component" value="Unassembled WGS sequence"/>
</dbReference>
<evidence type="ECO:0000313" key="6">
    <source>
        <dbReference type="EMBL" id="KAI6647111.1"/>
    </source>
</evidence>